<sequence>MEARGEEPVDPDVDLRVPAQRAETSGGRARTVLAAVAAGGALGATARHGLTLAWPAPPGGFPWAVLAANAVGCALIGVLMVLVSEHGRVRHPLARPFLGAGVLGGFTTYSAYALDTVRLLERGETGTAVAYLGGTLAAALGAVWAAAAATRAAVAR</sequence>
<proteinExistence type="inferred from homology"/>
<evidence type="ECO:0000256" key="5">
    <source>
        <dbReference type="ARBA" id="ARBA00023136"/>
    </source>
</evidence>
<comment type="subcellular location">
    <subcellularLocation>
        <location evidence="1 10">Cell membrane</location>
        <topology evidence="1 10">Multi-pass membrane protein</topology>
    </subcellularLocation>
</comment>
<feature type="binding site" evidence="10">
    <location>
        <position position="107"/>
    </location>
    <ligand>
        <name>Na(+)</name>
        <dbReference type="ChEBI" id="CHEBI:29101"/>
        <note>structural</note>
    </ligand>
</feature>
<evidence type="ECO:0000256" key="6">
    <source>
        <dbReference type="ARBA" id="ARBA00023303"/>
    </source>
</evidence>
<keyword evidence="10" id="KW-0813">Transport</keyword>
<keyword evidence="12" id="KW-1185">Reference proteome</keyword>
<accession>A0ABN3IM62</accession>
<comment type="caution">
    <text evidence="11">The sequence shown here is derived from an EMBL/GenBank/DDBJ whole genome shotgun (WGS) entry which is preliminary data.</text>
</comment>
<feature type="transmembrane region" description="Helical" evidence="10">
    <location>
        <begin position="61"/>
        <end position="84"/>
    </location>
</feature>
<feature type="transmembrane region" description="Helical" evidence="10">
    <location>
        <begin position="96"/>
        <end position="114"/>
    </location>
</feature>
<feature type="binding site" evidence="10">
    <location>
        <position position="104"/>
    </location>
    <ligand>
        <name>Na(+)</name>
        <dbReference type="ChEBI" id="CHEBI:29101"/>
        <note>structural</note>
    </ligand>
</feature>
<keyword evidence="10" id="KW-0406">Ion transport</keyword>
<evidence type="ECO:0000256" key="10">
    <source>
        <dbReference type="HAMAP-Rule" id="MF_00454"/>
    </source>
</evidence>
<dbReference type="PANTHER" id="PTHR28259">
    <property type="entry name" value="FLUORIDE EXPORT PROTEIN 1-RELATED"/>
    <property type="match status" value="1"/>
</dbReference>
<reference evidence="11 12" key="1">
    <citation type="journal article" date="2019" name="Int. J. Syst. Evol. Microbiol.">
        <title>The Global Catalogue of Microorganisms (GCM) 10K type strain sequencing project: providing services to taxonomists for standard genome sequencing and annotation.</title>
        <authorList>
            <consortium name="The Broad Institute Genomics Platform"/>
            <consortium name="The Broad Institute Genome Sequencing Center for Infectious Disease"/>
            <person name="Wu L."/>
            <person name="Ma J."/>
        </authorList>
    </citation>
    <scope>NUCLEOTIDE SEQUENCE [LARGE SCALE GENOMIC DNA]</scope>
    <source>
        <strain evidence="11 12">JCM 6921</strain>
    </source>
</reference>
<comment type="catalytic activity">
    <reaction evidence="8">
        <text>fluoride(in) = fluoride(out)</text>
        <dbReference type="Rhea" id="RHEA:76159"/>
        <dbReference type="ChEBI" id="CHEBI:17051"/>
    </reaction>
    <physiologicalReaction direction="left-to-right" evidence="8">
        <dbReference type="Rhea" id="RHEA:76160"/>
    </physiologicalReaction>
</comment>
<organism evidence="11 12">
    <name type="scientific">Streptomyces glaucosporus</name>
    <dbReference type="NCBI Taxonomy" id="284044"/>
    <lineage>
        <taxon>Bacteria</taxon>
        <taxon>Bacillati</taxon>
        <taxon>Actinomycetota</taxon>
        <taxon>Actinomycetes</taxon>
        <taxon>Kitasatosporales</taxon>
        <taxon>Streptomycetaceae</taxon>
        <taxon>Streptomyces</taxon>
    </lineage>
</organism>
<evidence type="ECO:0000256" key="8">
    <source>
        <dbReference type="ARBA" id="ARBA00035585"/>
    </source>
</evidence>
<evidence type="ECO:0000256" key="1">
    <source>
        <dbReference type="ARBA" id="ARBA00004651"/>
    </source>
</evidence>
<gene>
    <name evidence="10" type="primary">fluC</name>
    <name evidence="10" type="synonym">crcB</name>
    <name evidence="11" type="ORF">GCM10010420_39210</name>
</gene>
<feature type="transmembrane region" description="Helical" evidence="10">
    <location>
        <begin position="129"/>
        <end position="154"/>
    </location>
</feature>
<evidence type="ECO:0000256" key="7">
    <source>
        <dbReference type="ARBA" id="ARBA00035120"/>
    </source>
</evidence>
<evidence type="ECO:0000256" key="9">
    <source>
        <dbReference type="ARBA" id="ARBA00049940"/>
    </source>
</evidence>
<evidence type="ECO:0000313" key="11">
    <source>
        <dbReference type="EMBL" id="GAA2407292.1"/>
    </source>
</evidence>
<keyword evidence="10" id="KW-0479">Metal-binding</keyword>
<evidence type="ECO:0000256" key="3">
    <source>
        <dbReference type="ARBA" id="ARBA00022692"/>
    </source>
</evidence>
<protein>
    <recommendedName>
        <fullName evidence="10">Fluoride-specific ion channel FluC</fullName>
    </recommendedName>
</protein>
<comment type="function">
    <text evidence="9 10">Fluoride-specific ion channel. Important for reducing fluoride concentration in the cell, thus reducing its toxicity.</text>
</comment>
<evidence type="ECO:0000256" key="4">
    <source>
        <dbReference type="ARBA" id="ARBA00022989"/>
    </source>
</evidence>
<name>A0ABN3IM62_9ACTN</name>
<dbReference type="EMBL" id="BAAATJ010000019">
    <property type="protein sequence ID" value="GAA2407292.1"/>
    <property type="molecule type" value="Genomic_DNA"/>
</dbReference>
<dbReference type="HAMAP" id="MF_00454">
    <property type="entry name" value="FluC"/>
    <property type="match status" value="1"/>
</dbReference>
<dbReference type="PANTHER" id="PTHR28259:SF1">
    <property type="entry name" value="FLUORIDE EXPORT PROTEIN 1-RELATED"/>
    <property type="match status" value="1"/>
</dbReference>
<dbReference type="Proteomes" id="UP001500058">
    <property type="component" value="Unassembled WGS sequence"/>
</dbReference>
<evidence type="ECO:0000256" key="2">
    <source>
        <dbReference type="ARBA" id="ARBA00022475"/>
    </source>
</evidence>
<evidence type="ECO:0000313" key="12">
    <source>
        <dbReference type="Proteomes" id="UP001500058"/>
    </source>
</evidence>
<dbReference type="InterPro" id="IPR003691">
    <property type="entry name" value="FluC"/>
</dbReference>
<comment type="activity regulation">
    <text evidence="10">Na(+) is not transported, but it plays an essential structural role and its presence is essential for fluoride channel function.</text>
</comment>
<keyword evidence="10" id="KW-0915">Sodium</keyword>
<comment type="similarity">
    <text evidence="7 10">Belongs to the fluoride channel Fluc/FEX (TC 1.A.43) family.</text>
</comment>
<keyword evidence="3 10" id="KW-0812">Transmembrane</keyword>
<keyword evidence="5 10" id="KW-0472">Membrane</keyword>
<dbReference type="Pfam" id="PF02537">
    <property type="entry name" value="CRCB"/>
    <property type="match status" value="1"/>
</dbReference>
<keyword evidence="2 10" id="KW-1003">Cell membrane</keyword>
<keyword evidence="6 10" id="KW-0407">Ion channel</keyword>
<keyword evidence="4 10" id="KW-1133">Transmembrane helix</keyword>